<dbReference type="InterPro" id="IPR046541">
    <property type="entry name" value="DUF6606"/>
</dbReference>
<sequence length="72" mass="7742">MCNGEAKGGIALQVTKQNAGIILSRQNDNIVFQPFELAPCNAQVLPTRGRLCRSFPSSTIAIKVALLQDDKA</sequence>
<accession>A0A6A5ZQE6</accession>
<proteinExistence type="predicted"/>
<dbReference type="Pfam" id="PF20255">
    <property type="entry name" value="DUF6606"/>
    <property type="match status" value="1"/>
</dbReference>
<organism evidence="2 3">
    <name type="scientific">Lophiotrema nucula</name>
    <dbReference type="NCBI Taxonomy" id="690887"/>
    <lineage>
        <taxon>Eukaryota</taxon>
        <taxon>Fungi</taxon>
        <taxon>Dikarya</taxon>
        <taxon>Ascomycota</taxon>
        <taxon>Pezizomycotina</taxon>
        <taxon>Dothideomycetes</taxon>
        <taxon>Pleosporomycetidae</taxon>
        <taxon>Pleosporales</taxon>
        <taxon>Lophiotremataceae</taxon>
        <taxon>Lophiotrema</taxon>
    </lineage>
</organism>
<dbReference type="AlphaFoldDB" id="A0A6A5ZQE6"/>
<dbReference type="OrthoDB" id="3182339at2759"/>
<gene>
    <name evidence="2" type="ORF">BDV96DRAFT_564873</name>
</gene>
<evidence type="ECO:0000313" key="2">
    <source>
        <dbReference type="EMBL" id="KAF2120458.1"/>
    </source>
</evidence>
<reference evidence="2" key="1">
    <citation type="journal article" date="2020" name="Stud. Mycol.">
        <title>101 Dothideomycetes genomes: a test case for predicting lifestyles and emergence of pathogens.</title>
        <authorList>
            <person name="Haridas S."/>
            <person name="Albert R."/>
            <person name="Binder M."/>
            <person name="Bloem J."/>
            <person name="Labutti K."/>
            <person name="Salamov A."/>
            <person name="Andreopoulos B."/>
            <person name="Baker S."/>
            <person name="Barry K."/>
            <person name="Bills G."/>
            <person name="Bluhm B."/>
            <person name="Cannon C."/>
            <person name="Castanera R."/>
            <person name="Culley D."/>
            <person name="Daum C."/>
            <person name="Ezra D."/>
            <person name="Gonzalez J."/>
            <person name="Henrissat B."/>
            <person name="Kuo A."/>
            <person name="Liang C."/>
            <person name="Lipzen A."/>
            <person name="Lutzoni F."/>
            <person name="Magnuson J."/>
            <person name="Mondo S."/>
            <person name="Nolan M."/>
            <person name="Ohm R."/>
            <person name="Pangilinan J."/>
            <person name="Park H.-J."/>
            <person name="Ramirez L."/>
            <person name="Alfaro M."/>
            <person name="Sun H."/>
            <person name="Tritt A."/>
            <person name="Yoshinaga Y."/>
            <person name="Zwiers L.-H."/>
            <person name="Turgeon B."/>
            <person name="Goodwin S."/>
            <person name="Spatafora J."/>
            <person name="Crous P."/>
            <person name="Grigoriev I."/>
        </authorList>
    </citation>
    <scope>NUCLEOTIDE SEQUENCE</scope>
    <source>
        <strain evidence="2">CBS 627.86</strain>
    </source>
</reference>
<feature type="domain" description="DUF6606" evidence="1">
    <location>
        <begin position="7"/>
        <end position="70"/>
    </location>
</feature>
<protein>
    <recommendedName>
        <fullName evidence="1">DUF6606 domain-containing protein</fullName>
    </recommendedName>
</protein>
<keyword evidence="3" id="KW-1185">Reference proteome</keyword>
<dbReference type="EMBL" id="ML977313">
    <property type="protein sequence ID" value="KAF2120458.1"/>
    <property type="molecule type" value="Genomic_DNA"/>
</dbReference>
<evidence type="ECO:0000259" key="1">
    <source>
        <dbReference type="Pfam" id="PF20255"/>
    </source>
</evidence>
<evidence type="ECO:0000313" key="3">
    <source>
        <dbReference type="Proteomes" id="UP000799770"/>
    </source>
</evidence>
<name>A0A6A5ZQE6_9PLEO</name>
<dbReference type="Proteomes" id="UP000799770">
    <property type="component" value="Unassembled WGS sequence"/>
</dbReference>